<organism evidence="2 3">
    <name type="scientific">Kineococcus gynurae</name>
    <dbReference type="NCBI Taxonomy" id="452979"/>
    <lineage>
        <taxon>Bacteria</taxon>
        <taxon>Bacillati</taxon>
        <taxon>Actinomycetota</taxon>
        <taxon>Actinomycetes</taxon>
        <taxon>Kineosporiales</taxon>
        <taxon>Kineosporiaceae</taxon>
        <taxon>Kineococcus</taxon>
    </lineage>
</organism>
<proteinExistence type="predicted"/>
<feature type="transmembrane region" description="Helical" evidence="1">
    <location>
        <begin position="15"/>
        <end position="35"/>
    </location>
</feature>
<evidence type="ECO:0000313" key="2">
    <source>
        <dbReference type="EMBL" id="MFB9377986.1"/>
    </source>
</evidence>
<name>A0ABV5LV59_9ACTN</name>
<keyword evidence="3" id="KW-1185">Reference proteome</keyword>
<accession>A0ABV5LV59</accession>
<dbReference type="RefSeq" id="WP_380137579.1">
    <property type="nucleotide sequence ID" value="NZ_JBHLUI010000008.1"/>
</dbReference>
<keyword evidence="1" id="KW-1133">Transmembrane helix</keyword>
<gene>
    <name evidence="2" type="ORF">ACFFVI_13520</name>
</gene>
<comment type="caution">
    <text evidence="2">The sequence shown here is derived from an EMBL/GenBank/DDBJ whole genome shotgun (WGS) entry which is preliminary data.</text>
</comment>
<dbReference type="EMBL" id="JBHMDM010000007">
    <property type="protein sequence ID" value="MFB9377986.1"/>
    <property type="molecule type" value="Genomic_DNA"/>
</dbReference>
<evidence type="ECO:0000256" key="1">
    <source>
        <dbReference type="SAM" id="Phobius"/>
    </source>
</evidence>
<protein>
    <submittedName>
        <fullName evidence="2">Uncharacterized protein</fullName>
    </submittedName>
</protein>
<dbReference type="Proteomes" id="UP001589748">
    <property type="component" value="Unassembled WGS sequence"/>
</dbReference>
<sequence length="51" mass="5462">MESATGSWNGDPLPGLTAVNIVGSLVLVASLWAWIRIVRAANSLQEIAEQR</sequence>
<keyword evidence="1" id="KW-0472">Membrane</keyword>
<evidence type="ECO:0000313" key="3">
    <source>
        <dbReference type="Proteomes" id="UP001589748"/>
    </source>
</evidence>
<reference evidence="2 3" key="1">
    <citation type="submission" date="2024-09" db="EMBL/GenBank/DDBJ databases">
        <authorList>
            <person name="Sun Q."/>
            <person name="Mori K."/>
        </authorList>
    </citation>
    <scope>NUCLEOTIDE SEQUENCE [LARGE SCALE GENOMIC DNA]</scope>
    <source>
        <strain evidence="2 3">TISTR 1856</strain>
    </source>
</reference>
<keyword evidence="1" id="KW-0812">Transmembrane</keyword>